<reference evidence="17 18" key="1">
    <citation type="journal article" date="2013" name="Genome Announc.">
        <title>Genome sequences for three denitrifying bacterial strains isolated from a uranium- and nitrate-contaminated subsurface environment.</title>
        <authorList>
            <person name="Venkatramanan R."/>
            <person name="Prakash O."/>
            <person name="Woyke T."/>
            <person name="Chain P."/>
            <person name="Goodwin L.A."/>
            <person name="Watson D."/>
            <person name="Brooks S."/>
            <person name="Kostka J.E."/>
            <person name="Green S.J."/>
        </authorList>
    </citation>
    <scope>NUCLEOTIDE SEQUENCE [LARGE SCALE GENOMIC DNA]</scope>
    <source>
        <strain evidence="17 18">1NES1</strain>
    </source>
</reference>
<accession>N0B9F7</accession>
<dbReference type="SFLD" id="SFLDG00002">
    <property type="entry name" value="C1.7:_P-type_atpase_like"/>
    <property type="match status" value="1"/>
</dbReference>
<sequence>MAMRRRTTELEIAMASGFAEKAFSTAANGGRVRADELRLASRVLKDGFRQVEISVPTMHCGGCMQKVEKGLAKLPGVSEARVNLTSKRVTVRWQDEGVPPPLVETLHSLGFEAHLTDAKADAKDHTFSELLRALAIAGFAAGNIMMLSVSVWTGADPATRDLFHWISAAIAVPALVYSGRIFFRSAWGALRRGHTNMDVPISIGVLLAFGLSLYETIHHGSHAYFDAAASLLFFLLIGRTLDHLMRERARTAVTGLANLAARGALVLRPDGTRVYTPVDDLKPGMTIQLSAGERIPVDARVISGQSNLDCSLVTGESLPRPASAGMLLQAGTMNLTGPLTIEAMSDAKDSFLAEMVRMMEAAEAGRSGFRRISDRAAQLYAPAVHTAAFLTFVGWMIATGDVHRAITVAIAVLIITCPCALGLAVPMVQVVAARRLFEKGILLKDGGALERLAEIDTVVLDKTGTLTLGAPRLLNGETLEPAIMALAARIAVHSQHPYARALAAFADGTDVSLLDDARITEVSGAGLEAHIGEHVYRLGRPSWAVAERVEAGAGRHSSNVVLSKDGKLLGAFEFSDPLRDGAAETLQELKQSGIAIEILSGDRAETVRRVAESLGIAFSSDVRPDGKVAHIGSLQDSGRKVLMVGDGLNDAPALVAAHASMAPASAADIGRNAADLVFLHESLMAVPQAFRIALSARKLVYQNLALAVIYNLCAVPIAIAGFVTPLVAAIAMSLSSLLVVANALRLRDGGRLGYFDAKTWDILPRLRPVARSA</sequence>
<dbReference type="InterPro" id="IPR023299">
    <property type="entry name" value="ATPase_P-typ_cyto_dom_N"/>
</dbReference>
<comment type="subcellular location">
    <subcellularLocation>
        <location evidence="1">Cell membrane</location>
        <topology evidence="1">Multi-pass membrane protein</topology>
    </subcellularLocation>
</comment>
<dbReference type="CDD" id="cd00371">
    <property type="entry name" value="HMA"/>
    <property type="match status" value="1"/>
</dbReference>
<dbReference type="InterPro" id="IPR006121">
    <property type="entry name" value="HMA_dom"/>
</dbReference>
<dbReference type="InterPro" id="IPR023214">
    <property type="entry name" value="HAD_sf"/>
</dbReference>
<evidence type="ECO:0000256" key="10">
    <source>
        <dbReference type="ARBA" id="ARBA00022842"/>
    </source>
</evidence>
<dbReference type="InterPro" id="IPR008250">
    <property type="entry name" value="ATPase_P-typ_transduc_dom_A_sf"/>
</dbReference>
<keyword evidence="6 15" id="KW-0812">Transmembrane</keyword>
<gene>
    <name evidence="17" type="ORF">HYPDE_25128</name>
</gene>
<dbReference type="GO" id="GO:0005886">
    <property type="term" value="C:plasma membrane"/>
    <property type="evidence" value="ECO:0007669"/>
    <property type="project" value="UniProtKB-SubCell"/>
</dbReference>
<dbReference type="GO" id="GO:0055070">
    <property type="term" value="P:copper ion homeostasis"/>
    <property type="evidence" value="ECO:0007669"/>
    <property type="project" value="TreeGrafter"/>
</dbReference>
<keyword evidence="11" id="KW-1278">Translocase</keyword>
<dbReference type="SUPFAM" id="SSF55008">
    <property type="entry name" value="HMA, heavy metal-associated domain"/>
    <property type="match status" value="1"/>
</dbReference>
<dbReference type="InterPro" id="IPR059000">
    <property type="entry name" value="ATPase_P-type_domA"/>
</dbReference>
<feature type="domain" description="HMA" evidence="16">
    <location>
        <begin position="49"/>
        <end position="114"/>
    </location>
</feature>
<dbReference type="InterPro" id="IPR001757">
    <property type="entry name" value="P_typ_ATPase"/>
</dbReference>
<feature type="transmembrane region" description="Helical" evidence="15">
    <location>
        <begin position="130"/>
        <end position="150"/>
    </location>
</feature>
<keyword evidence="9 15" id="KW-0067">ATP-binding</keyword>
<keyword evidence="7 15" id="KW-0479">Metal-binding</keyword>
<dbReference type="GO" id="GO:0043682">
    <property type="term" value="F:P-type divalent copper transporter activity"/>
    <property type="evidence" value="ECO:0007669"/>
    <property type="project" value="TreeGrafter"/>
</dbReference>
<dbReference type="EMBL" id="CP005587">
    <property type="protein sequence ID" value="AGK56710.1"/>
    <property type="molecule type" value="Genomic_DNA"/>
</dbReference>
<dbReference type="InterPro" id="IPR017969">
    <property type="entry name" value="Heavy-metal-associated_CS"/>
</dbReference>
<comment type="similarity">
    <text evidence="2 15">Belongs to the cation transport ATPase (P-type) (TC 3.A.3) family. Type IB subfamily.</text>
</comment>
<dbReference type="Gene3D" id="3.40.50.1000">
    <property type="entry name" value="HAD superfamily/HAD-like"/>
    <property type="match status" value="1"/>
</dbReference>
<dbReference type="Pfam" id="PF00702">
    <property type="entry name" value="Hydrolase"/>
    <property type="match status" value="1"/>
</dbReference>
<evidence type="ECO:0000259" key="16">
    <source>
        <dbReference type="PROSITE" id="PS50846"/>
    </source>
</evidence>
<dbReference type="NCBIfam" id="TIGR01511">
    <property type="entry name" value="ATPase-IB1_Cu"/>
    <property type="match status" value="1"/>
</dbReference>
<evidence type="ECO:0000256" key="6">
    <source>
        <dbReference type="ARBA" id="ARBA00022692"/>
    </source>
</evidence>
<proteinExistence type="inferred from homology"/>
<evidence type="ECO:0000256" key="11">
    <source>
        <dbReference type="ARBA" id="ARBA00022967"/>
    </source>
</evidence>
<evidence type="ECO:0000256" key="4">
    <source>
        <dbReference type="ARBA" id="ARBA00022475"/>
    </source>
</evidence>
<dbReference type="PROSITE" id="PS50846">
    <property type="entry name" value="HMA_2"/>
    <property type="match status" value="1"/>
</dbReference>
<dbReference type="InterPro" id="IPR023298">
    <property type="entry name" value="ATPase_P-typ_TM_dom_sf"/>
</dbReference>
<dbReference type="InterPro" id="IPR018303">
    <property type="entry name" value="ATPase_P-typ_P_site"/>
</dbReference>
<evidence type="ECO:0000256" key="9">
    <source>
        <dbReference type="ARBA" id="ARBA00022840"/>
    </source>
</evidence>
<evidence type="ECO:0000313" key="17">
    <source>
        <dbReference type="EMBL" id="AGK56710.1"/>
    </source>
</evidence>
<evidence type="ECO:0000256" key="15">
    <source>
        <dbReference type="RuleBase" id="RU362081"/>
    </source>
</evidence>
<dbReference type="NCBIfam" id="TIGR01494">
    <property type="entry name" value="ATPase_P-type"/>
    <property type="match status" value="1"/>
</dbReference>
<evidence type="ECO:0000256" key="1">
    <source>
        <dbReference type="ARBA" id="ARBA00004651"/>
    </source>
</evidence>
<dbReference type="PANTHER" id="PTHR43520:SF5">
    <property type="entry name" value="CATION-TRANSPORTING P-TYPE ATPASE-RELATED"/>
    <property type="match status" value="1"/>
</dbReference>
<feature type="transmembrane region" description="Helical" evidence="15">
    <location>
        <begin position="699"/>
        <end position="720"/>
    </location>
</feature>
<dbReference type="Gene3D" id="2.70.150.10">
    <property type="entry name" value="Calcium-transporting ATPase, cytoplasmic transduction domain A"/>
    <property type="match status" value="1"/>
</dbReference>
<dbReference type="CDD" id="cd02092">
    <property type="entry name" value="P-type_ATPase_FixI-like"/>
    <property type="match status" value="1"/>
</dbReference>
<feature type="transmembrane region" description="Helical" evidence="15">
    <location>
        <begin position="379"/>
        <end position="398"/>
    </location>
</feature>
<dbReference type="PRINTS" id="PR00943">
    <property type="entry name" value="CUATPASE"/>
</dbReference>
<evidence type="ECO:0000256" key="3">
    <source>
        <dbReference type="ARBA" id="ARBA00022448"/>
    </source>
</evidence>
<dbReference type="GO" id="GO:0005507">
    <property type="term" value="F:copper ion binding"/>
    <property type="evidence" value="ECO:0007669"/>
    <property type="project" value="TreeGrafter"/>
</dbReference>
<dbReference type="PRINTS" id="PR00119">
    <property type="entry name" value="CATATPASE"/>
</dbReference>
<evidence type="ECO:0000256" key="14">
    <source>
        <dbReference type="ARBA" id="ARBA00023136"/>
    </source>
</evidence>
<dbReference type="Gene3D" id="3.30.70.100">
    <property type="match status" value="1"/>
</dbReference>
<evidence type="ECO:0000256" key="5">
    <source>
        <dbReference type="ARBA" id="ARBA00022553"/>
    </source>
</evidence>
<feature type="transmembrane region" description="Helical" evidence="15">
    <location>
        <begin position="404"/>
        <end position="425"/>
    </location>
</feature>
<dbReference type="PROSITE" id="PS00154">
    <property type="entry name" value="ATPASE_E1_E2"/>
    <property type="match status" value="1"/>
</dbReference>
<dbReference type="InterPro" id="IPR036412">
    <property type="entry name" value="HAD-like_sf"/>
</dbReference>
<dbReference type="PROSITE" id="PS01047">
    <property type="entry name" value="HMA_1"/>
    <property type="match status" value="1"/>
</dbReference>
<dbReference type="HOGENOM" id="CLU_001771_0_3_5"/>
<feature type="transmembrane region" description="Helical" evidence="15">
    <location>
        <begin position="162"/>
        <end position="183"/>
    </location>
</feature>
<dbReference type="NCBIfam" id="TIGR01525">
    <property type="entry name" value="ATPase-IB_hvy"/>
    <property type="match status" value="1"/>
</dbReference>
<dbReference type="GO" id="GO:0016887">
    <property type="term" value="F:ATP hydrolysis activity"/>
    <property type="evidence" value="ECO:0007669"/>
    <property type="project" value="InterPro"/>
</dbReference>
<feature type="transmembrane region" description="Helical" evidence="15">
    <location>
        <begin position="223"/>
        <end position="241"/>
    </location>
</feature>
<dbReference type="SFLD" id="SFLDS00003">
    <property type="entry name" value="Haloacid_Dehalogenase"/>
    <property type="match status" value="1"/>
</dbReference>
<dbReference type="STRING" id="670307.HYPDE_25128"/>
<dbReference type="eggNOG" id="COG2217">
    <property type="taxonomic scope" value="Bacteria"/>
</dbReference>
<feature type="transmembrane region" description="Helical" evidence="15">
    <location>
        <begin position="726"/>
        <end position="744"/>
    </location>
</feature>
<keyword evidence="10" id="KW-0460">Magnesium</keyword>
<dbReference type="InterPro" id="IPR036163">
    <property type="entry name" value="HMA_dom_sf"/>
</dbReference>
<dbReference type="AlphaFoldDB" id="N0B9F7"/>
<keyword evidence="13" id="KW-0406">Ion transport</keyword>
<evidence type="ECO:0000256" key="12">
    <source>
        <dbReference type="ARBA" id="ARBA00022989"/>
    </source>
</evidence>
<keyword evidence="8 15" id="KW-0547">Nucleotide-binding</keyword>
<dbReference type="SUPFAM" id="SSF81665">
    <property type="entry name" value="Calcium ATPase, transmembrane domain M"/>
    <property type="match status" value="1"/>
</dbReference>
<dbReference type="SUPFAM" id="SSF81653">
    <property type="entry name" value="Calcium ATPase, transduction domain A"/>
    <property type="match status" value="1"/>
</dbReference>
<keyword evidence="3" id="KW-0813">Transport</keyword>
<organism evidence="17 18">
    <name type="scientific">Hyphomicrobium denitrificans 1NES1</name>
    <dbReference type="NCBI Taxonomy" id="670307"/>
    <lineage>
        <taxon>Bacteria</taxon>
        <taxon>Pseudomonadati</taxon>
        <taxon>Pseudomonadota</taxon>
        <taxon>Alphaproteobacteria</taxon>
        <taxon>Hyphomicrobiales</taxon>
        <taxon>Hyphomicrobiaceae</taxon>
        <taxon>Hyphomicrobium</taxon>
    </lineage>
</organism>
<dbReference type="InterPro" id="IPR027256">
    <property type="entry name" value="P-typ_ATPase_IB"/>
</dbReference>
<keyword evidence="4 15" id="KW-1003">Cell membrane</keyword>
<evidence type="ECO:0000313" key="18">
    <source>
        <dbReference type="Proteomes" id="UP000005952"/>
    </source>
</evidence>
<dbReference type="InterPro" id="IPR044492">
    <property type="entry name" value="P_typ_ATPase_HD_dom"/>
</dbReference>
<dbReference type="SFLD" id="SFLDF00027">
    <property type="entry name" value="p-type_atpase"/>
    <property type="match status" value="1"/>
</dbReference>
<evidence type="ECO:0000256" key="8">
    <source>
        <dbReference type="ARBA" id="ARBA00022741"/>
    </source>
</evidence>
<dbReference type="Gene3D" id="3.40.1110.10">
    <property type="entry name" value="Calcium-transporting ATPase, cytoplasmic domain N"/>
    <property type="match status" value="1"/>
</dbReference>
<keyword evidence="5" id="KW-0597">Phosphoprotein</keyword>
<feature type="transmembrane region" description="Helical" evidence="15">
    <location>
        <begin position="195"/>
        <end position="217"/>
    </location>
</feature>
<keyword evidence="12 15" id="KW-1133">Transmembrane helix</keyword>
<dbReference type="Pfam" id="PF00403">
    <property type="entry name" value="HMA"/>
    <property type="match status" value="1"/>
</dbReference>
<dbReference type="KEGG" id="hdt:HYPDE_25128"/>
<evidence type="ECO:0000256" key="7">
    <source>
        <dbReference type="ARBA" id="ARBA00022723"/>
    </source>
</evidence>
<dbReference type="SUPFAM" id="SSF56784">
    <property type="entry name" value="HAD-like"/>
    <property type="match status" value="1"/>
</dbReference>
<keyword evidence="14 15" id="KW-0472">Membrane</keyword>
<dbReference type="Proteomes" id="UP000005952">
    <property type="component" value="Chromosome"/>
</dbReference>
<evidence type="ECO:0000256" key="2">
    <source>
        <dbReference type="ARBA" id="ARBA00006024"/>
    </source>
</evidence>
<dbReference type="PANTHER" id="PTHR43520">
    <property type="entry name" value="ATP7, ISOFORM B"/>
    <property type="match status" value="1"/>
</dbReference>
<name>N0B9F7_9HYPH</name>
<dbReference type="GO" id="GO:0005524">
    <property type="term" value="F:ATP binding"/>
    <property type="evidence" value="ECO:0007669"/>
    <property type="project" value="UniProtKB-UniRule"/>
</dbReference>
<evidence type="ECO:0000256" key="13">
    <source>
        <dbReference type="ARBA" id="ARBA00023065"/>
    </source>
</evidence>
<protein>
    <submittedName>
        <fullName evidence="17">Copper-translocating P-type ATPase</fullName>
    </submittedName>
</protein>
<dbReference type="Pfam" id="PF00122">
    <property type="entry name" value="E1-E2_ATPase"/>
    <property type="match status" value="1"/>
</dbReference>
<dbReference type="NCBIfam" id="TIGR01512">
    <property type="entry name" value="ATPase-IB2_Cd"/>
    <property type="match status" value="1"/>
</dbReference>
<keyword evidence="18" id="KW-1185">Reference proteome</keyword>